<evidence type="ECO:0000313" key="2">
    <source>
        <dbReference type="EMBL" id="TXG91311.1"/>
    </source>
</evidence>
<comment type="caution">
    <text evidence="2">The sequence shown here is derived from an EMBL/GenBank/DDBJ whole genome shotgun (WGS) entry which is preliminary data.</text>
</comment>
<accession>A0A6P2CHU4</accession>
<sequence>MTTAPTQGRHRIGVAGTVSCREIPEIARALAALPRFWWAALRRPGRHSIAALGGSAVRPRTAPARPRWVTAPVG</sequence>
<proteinExistence type="predicted"/>
<organism evidence="2 3">
    <name type="scientific">Rhodococcus rhodnii</name>
    <dbReference type="NCBI Taxonomy" id="38312"/>
    <lineage>
        <taxon>Bacteria</taxon>
        <taxon>Bacillati</taxon>
        <taxon>Actinomycetota</taxon>
        <taxon>Actinomycetes</taxon>
        <taxon>Mycobacteriales</taxon>
        <taxon>Nocardiaceae</taxon>
        <taxon>Rhodococcus</taxon>
    </lineage>
</organism>
<gene>
    <name evidence="2" type="ORF">DW322_15210</name>
</gene>
<evidence type="ECO:0000256" key="1">
    <source>
        <dbReference type="SAM" id="MobiDB-lite"/>
    </source>
</evidence>
<name>A0A6P2CHU4_9NOCA</name>
<evidence type="ECO:0000313" key="3">
    <source>
        <dbReference type="Proteomes" id="UP000471120"/>
    </source>
</evidence>
<dbReference type="AlphaFoldDB" id="A0A6P2CHU4"/>
<dbReference type="Proteomes" id="UP000471120">
    <property type="component" value="Unassembled WGS sequence"/>
</dbReference>
<reference evidence="2 3" key="1">
    <citation type="submission" date="2018-07" db="EMBL/GenBank/DDBJ databases">
        <title>Genome sequence of Rhodococcus rhodnii ATCC 35071 from Rhodnius prolixus.</title>
        <authorList>
            <person name="Patel V."/>
            <person name="Vogel K.J."/>
        </authorList>
    </citation>
    <scope>NUCLEOTIDE SEQUENCE [LARGE SCALE GENOMIC DNA]</scope>
    <source>
        <strain evidence="2 3">ATCC 35071</strain>
    </source>
</reference>
<dbReference type="RefSeq" id="WP_010836135.1">
    <property type="nucleotide sequence ID" value="NZ_QRCM01000001.1"/>
</dbReference>
<protein>
    <submittedName>
        <fullName evidence="2">Uncharacterized protein</fullName>
    </submittedName>
</protein>
<feature type="region of interest" description="Disordered" evidence="1">
    <location>
        <begin position="55"/>
        <end position="74"/>
    </location>
</feature>
<feature type="compositionally biased region" description="Low complexity" evidence="1">
    <location>
        <begin position="56"/>
        <end position="74"/>
    </location>
</feature>
<dbReference type="EMBL" id="QRCM01000001">
    <property type="protein sequence ID" value="TXG91311.1"/>
    <property type="molecule type" value="Genomic_DNA"/>
</dbReference>